<evidence type="ECO:0000256" key="3">
    <source>
        <dbReference type="ARBA" id="ARBA00004567"/>
    </source>
</evidence>
<dbReference type="SUPFAM" id="SSF90209">
    <property type="entry name" value="Ran binding protein zinc finger-like"/>
    <property type="match status" value="3"/>
</dbReference>
<feature type="region of interest" description="Disordered" evidence="21">
    <location>
        <begin position="1485"/>
        <end position="1515"/>
    </location>
</feature>
<keyword evidence="24" id="KW-1185">Reference proteome</keyword>
<dbReference type="GO" id="GO:0008270">
    <property type="term" value="F:zinc ion binding"/>
    <property type="evidence" value="ECO:0007669"/>
    <property type="project" value="UniProtKB-KW"/>
</dbReference>
<feature type="domain" description="RanBP2-type" evidence="22">
    <location>
        <begin position="546"/>
        <end position="575"/>
    </location>
</feature>
<comment type="cofactor">
    <cofactor evidence="1">
        <name>Zn(2+)</name>
        <dbReference type="ChEBI" id="CHEBI:29105"/>
    </cofactor>
</comment>
<feature type="region of interest" description="Disordered" evidence="21">
    <location>
        <begin position="48"/>
        <end position="119"/>
    </location>
</feature>
<keyword evidence="8" id="KW-0509">mRNA transport</keyword>
<dbReference type="GO" id="GO:0051028">
    <property type="term" value="P:mRNA transport"/>
    <property type="evidence" value="ECO:0007669"/>
    <property type="project" value="UniProtKB-KW"/>
</dbReference>
<evidence type="ECO:0000256" key="20">
    <source>
        <dbReference type="PROSITE-ProRule" id="PRU00322"/>
    </source>
</evidence>
<dbReference type="GO" id="GO:0006405">
    <property type="term" value="P:RNA export from nucleus"/>
    <property type="evidence" value="ECO:0007669"/>
    <property type="project" value="TreeGrafter"/>
</dbReference>
<evidence type="ECO:0000313" key="23">
    <source>
        <dbReference type="EMBL" id="GIY87282.1"/>
    </source>
</evidence>
<dbReference type="Proteomes" id="UP001054945">
    <property type="component" value="Unassembled WGS sequence"/>
</dbReference>
<keyword evidence="5" id="KW-0479">Metal-binding</keyword>
<dbReference type="EMBL" id="BPLR01016917">
    <property type="protein sequence ID" value="GIY87282.1"/>
    <property type="molecule type" value="Genomic_DNA"/>
</dbReference>
<dbReference type="InterPro" id="IPR026054">
    <property type="entry name" value="Nucleoporin"/>
</dbReference>
<evidence type="ECO:0000256" key="12">
    <source>
        <dbReference type="ARBA" id="ARBA00023125"/>
    </source>
</evidence>
<keyword evidence="11" id="KW-0811">Translocation</keyword>
<feature type="compositionally biased region" description="Basic residues" evidence="21">
    <location>
        <begin position="1559"/>
        <end position="1572"/>
    </location>
</feature>
<dbReference type="GO" id="GO:0003677">
    <property type="term" value="F:DNA binding"/>
    <property type="evidence" value="ECO:0007669"/>
    <property type="project" value="UniProtKB-KW"/>
</dbReference>
<dbReference type="GO" id="GO:0017056">
    <property type="term" value="F:structural constituent of nuclear pore"/>
    <property type="evidence" value="ECO:0007669"/>
    <property type="project" value="TreeGrafter"/>
</dbReference>
<feature type="region of interest" description="Disordered" evidence="21">
    <location>
        <begin position="1546"/>
        <end position="1572"/>
    </location>
</feature>
<dbReference type="Gene3D" id="4.10.1060.10">
    <property type="entry name" value="Zinc finger, RanBP2-type"/>
    <property type="match status" value="4"/>
</dbReference>
<feature type="compositionally biased region" description="Low complexity" evidence="21">
    <location>
        <begin position="1228"/>
        <end position="1238"/>
    </location>
</feature>
<dbReference type="InterPro" id="IPR001876">
    <property type="entry name" value="Znf_RanBP2"/>
</dbReference>
<accession>A0AAV4WWW4</accession>
<dbReference type="GO" id="GO:0005643">
    <property type="term" value="C:nuclear pore"/>
    <property type="evidence" value="ECO:0007669"/>
    <property type="project" value="UniProtKB-SubCell"/>
</dbReference>
<feature type="compositionally biased region" description="Basic residues" evidence="21">
    <location>
        <begin position="1"/>
        <end position="15"/>
    </location>
</feature>
<keyword evidence="15" id="KW-0539">Nucleus</keyword>
<evidence type="ECO:0000256" key="4">
    <source>
        <dbReference type="ARBA" id="ARBA00022448"/>
    </source>
</evidence>
<keyword evidence="10" id="KW-0653">Protein transport</keyword>
<dbReference type="SMART" id="SM00547">
    <property type="entry name" value="ZnF_RBZ"/>
    <property type="match status" value="4"/>
</dbReference>
<feature type="region of interest" description="Disordered" evidence="21">
    <location>
        <begin position="1219"/>
        <end position="1238"/>
    </location>
</feature>
<feature type="compositionally biased region" description="Acidic residues" evidence="21">
    <location>
        <begin position="63"/>
        <end position="72"/>
    </location>
</feature>
<evidence type="ECO:0000256" key="17">
    <source>
        <dbReference type="ARBA" id="ARBA00068609"/>
    </source>
</evidence>
<evidence type="ECO:0000256" key="5">
    <source>
        <dbReference type="ARBA" id="ARBA00022723"/>
    </source>
</evidence>
<evidence type="ECO:0000256" key="10">
    <source>
        <dbReference type="ARBA" id="ARBA00022927"/>
    </source>
</evidence>
<dbReference type="InterPro" id="IPR036443">
    <property type="entry name" value="Znf_RanBP2_sf"/>
</dbReference>
<evidence type="ECO:0000256" key="19">
    <source>
        <dbReference type="ARBA" id="ARBA00079437"/>
    </source>
</evidence>
<dbReference type="Pfam" id="PF00641">
    <property type="entry name" value="Zn_ribbon_RanBP"/>
    <property type="match status" value="3"/>
</dbReference>
<feature type="compositionally biased region" description="Polar residues" evidence="21">
    <location>
        <begin position="210"/>
        <end position="228"/>
    </location>
</feature>
<keyword evidence="12" id="KW-0238">DNA-binding</keyword>
<evidence type="ECO:0000256" key="21">
    <source>
        <dbReference type="SAM" id="MobiDB-lite"/>
    </source>
</evidence>
<keyword evidence="13" id="KW-0906">Nuclear pore complex</keyword>
<evidence type="ECO:0000259" key="22">
    <source>
        <dbReference type="PROSITE" id="PS50199"/>
    </source>
</evidence>
<evidence type="ECO:0000256" key="14">
    <source>
        <dbReference type="ARBA" id="ARBA00023136"/>
    </source>
</evidence>
<comment type="subcellular location">
    <subcellularLocation>
        <location evidence="2">Nucleus membrane</location>
    </subcellularLocation>
    <subcellularLocation>
        <location evidence="3">Nucleus</location>
        <location evidence="3">Nuclear pore complex</location>
    </subcellularLocation>
</comment>
<evidence type="ECO:0000256" key="13">
    <source>
        <dbReference type="ARBA" id="ARBA00023132"/>
    </source>
</evidence>
<feature type="compositionally biased region" description="Low complexity" evidence="21">
    <location>
        <begin position="1547"/>
        <end position="1557"/>
    </location>
</feature>
<feature type="domain" description="RanBP2-type" evidence="22">
    <location>
        <begin position="658"/>
        <end position="689"/>
    </location>
</feature>
<sequence length="1572" mass="166851">MDRRALRNKKSKSRSARPYDRPNQGILGKVASKVKGLFNPSWISSVSQWISPSEEQTSSPNTPEEESADEDVAPQTSSITSTSRGSKRPRLRLSPTLNEETQTWLETPPSSSLFSQSSHLPSTVTQNILVENKESSVIMNGDDHSENSEGSASTSGCSSLVSSHKERSNCLGPSSLRLSNDRILANLRGKNTINLKNRRDISSRKEGLSPNVNTSRMSTWSGSAGFSPTSNFLRRPPSVADANQPSFNVSAFATPSKVSPQVEKKVSSPFYQGRTTFGGASSSRRMPVSTAPYQVERPPRNQIKIRTNQSEDSLEGMSSAAKRILLTLEKMMQKKMPNTNRSPVDLSLYLRPPKHRSNVVSTPVGTLKGPPIANISTISKLATLKSCRVKRFHNSTMRKKVIPDTSTQSDIFQIAKDKGGGKITNKLNQQHQKRVASSSLEQLEVSLPNVPLPITSLPTFSFGPKIDKKIDDNKVGSDFVFSSPIEVLPKATLIPIHKNVAISNFESYAQNSKNSSSSPEKQLFTFSSPIQHEVPSSISSTNFATAAATWECSSCWVRNSINETICLACTSARISSRAVELKSSLSTPSTKPLSGLFGSNLKTPSLTWMCDACWVSNPLKEVKCLACEAPKQELKISTPVICSAVPSIKASTTPSSKSTGSSTWECNECWVRNAEKDSKCLACETPKPGAKVSSTSTSSGSFVLTGSGFKIPEFTSTSSQYITFGGAKLPSVLSELEKDKPSGKKNLSDVFANKLSETSNTSTSSPQTSSDMMKKTVSNLKNTNSDTPRINGPIIVSLDTKKTSAAEGFSFCSGKDKTNVTSGFSFKSNTTSAETSSGTPLFGLKLLSTGTPTSNWECDTCLVRNSSDKLKCSACETLRPSKGNMTGLKDPESFKFNSPLQSSPITFKFNSLPSTSQTATTATSFVFGSTTSSTSSFLTPVSSTVSNVTKTSEEPKMTSLIEPSIPKPSVPEYKFDTPKIPSLDATKNTNISIVDLKNEKSDKSSFSALPVSKSSNEGSTTSIMSSSIGSMFKIIPSEGSTGFSTTASVENKWPLSLPTKVETSTAANPLLTESKLVSENVQPSQSKDVPVGGFNFKAPSSTSAIFGGFSTPTSKIDNKDASKSDSLAPSSELKSEGFVAEKKTDSPFVLNTSSSLSSVFTLPTSPLFKTTDKLNAPKSTETPLMKNILTSSTVSTATTAPFNFSCAPIPLSSLANNPTTQSNLSLTSGSSQPVSISQSQEVKKTLNPVAPFTAATTSSTFSFGSSVATTTQSSPSSGFSFFPSTAANTPASSSSSLFVFGGASSSTAQTSKPGGFVFKGLNEEKPNPASSNSLNFNVPTTTTVASPVFKFNNAPSGNFIFGAVKSEPGTAKAVPPTLSSIPPPGFPTNPSTTPFQFGGQSTGSSAPVAPTPAVAPAFGASTFTFGKSEATNQLPTTQASTSGFGVSAMQPMFGATAPNFAKAEKPAFNFGIPQGSNTSSVFQFGEKKQAQSAQQIPASRFPRFPSFPPQEAPASVPNSFASQFSFNATPTFNFGATATQAGPFQFAASSESQSSSAPRKIRKAVRRVPRKE</sequence>
<proteinExistence type="inferred from homology"/>
<dbReference type="PROSITE" id="PS50199">
    <property type="entry name" value="ZF_RANBP2_2"/>
    <property type="match status" value="4"/>
</dbReference>
<evidence type="ECO:0000256" key="1">
    <source>
        <dbReference type="ARBA" id="ARBA00001947"/>
    </source>
</evidence>
<comment type="similarity">
    <text evidence="16">Belongs to the NUP153 family.</text>
</comment>
<dbReference type="PANTHER" id="PTHR23193:SF23">
    <property type="entry name" value="NUCLEAR PORE COMPLEX PROTEIN NUP153"/>
    <property type="match status" value="1"/>
</dbReference>
<feature type="region of interest" description="Disordered" evidence="21">
    <location>
        <begin position="204"/>
        <end position="228"/>
    </location>
</feature>
<dbReference type="GO" id="GO:0006606">
    <property type="term" value="P:protein import into nucleus"/>
    <property type="evidence" value="ECO:0007669"/>
    <property type="project" value="TreeGrafter"/>
</dbReference>
<feature type="domain" description="RanBP2-type" evidence="22">
    <location>
        <begin position="603"/>
        <end position="633"/>
    </location>
</feature>
<name>A0AAV4WWW4_CAEEX</name>
<gene>
    <name evidence="23" type="ORF">CEXT_739951</name>
</gene>
<feature type="domain" description="RanBP2-type" evidence="22">
    <location>
        <begin position="852"/>
        <end position="881"/>
    </location>
</feature>
<organism evidence="23 24">
    <name type="scientific">Caerostris extrusa</name>
    <name type="common">Bark spider</name>
    <name type="synonym">Caerostris bankana</name>
    <dbReference type="NCBI Taxonomy" id="172846"/>
    <lineage>
        <taxon>Eukaryota</taxon>
        <taxon>Metazoa</taxon>
        <taxon>Ecdysozoa</taxon>
        <taxon>Arthropoda</taxon>
        <taxon>Chelicerata</taxon>
        <taxon>Arachnida</taxon>
        <taxon>Araneae</taxon>
        <taxon>Araneomorphae</taxon>
        <taxon>Entelegynae</taxon>
        <taxon>Araneoidea</taxon>
        <taxon>Araneidae</taxon>
        <taxon>Caerostris</taxon>
    </lineage>
</organism>
<evidence type="ECO:0000256" key="9">
    <source>
        <dbReference type="ARBA" id="ARBA00022833"/>
    </source>
</evidence>
<feature type="compositionally biased region" description="Polar residues" evidence="21">
    <location>
        <begin position="48"/>
        <end position="62"/>
    </location>
</feature>
<dbReference type="FunFam" id="4.10.1060.10:FF:000001">
    <property type="entry name" value="Nuclear pore complex protein Nup153"/>
    <property type="match status" value="1"/>
</dbReference>
<keyword evidence="9" id="KW-0862">Zinc</keyword>
<evidence type="ECO:0000256" key="11">
    <source>
        <dbReference type="ARBA" id="ARBA00023010"/>
    </source>
</evidence>
<keyword evidence="6" id="KW-0677">Repeat</keyword>
<reference evidence="23 24" key="1">
    <citation type="submission" date="2021-06" db="EMBL/GenBank/DDBJ databases">
        <title>Caerostris extrusa draft genome.</title>
        <authorList>
            <person name="Kono N."/>
            <person name="Arakawa K."/>
        </authorList>
    </citation>
    <scope>NUCLEOTIDE SEQUENCE [LARGE SCALE GENOMIC DNA]</scope>
</reference>
<feature type="region of interest" description="Disordered" evidence="21">
    <location>
        <begin position="1117"/>
        <end position="1138"/>
    </location>
</feature>
<evidence type="ECO:0000256" key="7">
    <source>
        <dbReference type="ARBA" id="ARBA00022771"/>
    </source>
</evidence>
<keyword evidence="7 20" id="KW-0863">Zinc-finger</keyword>
<keyword evidence="4" id="KW-0813">Transport</keyword>
<keyword evidence="14" id="KW-0472">Membrane</keyword>
<evidence type="ECO:0000256" key="8">
    <source>
        <dbReference type="ARBA" id="ARBA00022816"/>
    </source>
</evidence>
<feature type="region of interest" description="Disordered" evidence="21">
    <location>
        <begin position="1306"/>
        <end position="1334"/>
    </location>
</feature>
<protein>
    <recommendedName>
        <fullName evidence="17">Nuclear pore complex protein Nup153</fullName>
    </recommendedName>
    <alternativeName>
        <fullName evidence="19">153 kDa nucleoporin</fullName>
    </alternativeName>
    <alternativeName>
        <fullName evidence="18">Nucleoporin Nup153</fullName>
    </alternativeName>
</protein>
<evidence type="ECO:0000256" key="16">
    <source>
        <dbReference type="ARBA" id="ARBA00060842"/>
    </source>
</evidence>
<evidence type="ECO:0000256" key="2">
    <source>
        <dbReference type="ARBA" id="ARBA00004126"/>
    </source>
</evidence>
<evidence type="ECO:0000313" key="24">
    <source>
        <dbReference type="Proteomes" id="UP001054945"/>
    </source>
</evidence>
<dbReference type="GO" id="GO:0008139">
    <property type="term" value="F:nuclear localization sequence binding"/>
    <property type="evidence" value="ECO:0007669"/>
    <property type="project" value="TreeGrafter"/>
</dbReference>
<feature type="compositionally biased region" description="Low complexity" evidence="21">
    <location>
        <begin position="108"/>
        <end position="119"/>
    </location>
</feature>
<dbReference type="GO" id="GO:0031965">
    <property type="term" value="C:nuclear membrane"/>
    <property type="evidence" value="ECO:0007669"/>
    <property type="project" value="UniProtKB-SubCell"/>
</dbReference>
<dbReference type="PANTHER" id="PTHR23193">
    <property type="entry name" value="NUCLEAR PORE COMPLEX PROTEIN NUP"/>
    <property type="match status" value="1"/>
</dbReference>
<feature type="compositionally biased region" description="Polar residues" evidence="21">
    <location>
        <begin position="95"/>
        <end position="105"/>
    </location>
</feature>
<comment type="caution">
    <text evidence="23">The sequence shown here is derived from an EMBL/GenBank/DDBJ whole genome shotgun (WGS) entry which is preliminary data.</text>
</comment>
<dbReference type="PROSITE" id="PS01358">
    <property type="entry name" value="ZF_RANBP2_1"/>
    <property type="match status" value="4"/>
</dbReference>
<feature type="region of interest" description="Disordered" evidence="21">
    <location>
        <begin position="139"/>
        <end position="175"/>
    </location>
</feature>
<feature type="region of interest" description="Disordered" evidence="21">
    <location>
        <begin position="1"/>
        <end position="25"/>
    </location>
</feature>
<evidence type="ECO:0000256" key="18">
    <source>
        <dbReference type="ARBA" id="ARBA00078197"/>
    </source>
</evidence>
<feature type="compositionally biased region" description="Polar residues" evidence="21">
    <location>
        <begin position="74"/>
        <end position="84"/>
    </location>
</feature>
<evidence type="ECO:0000256" key="15">
    <source>
        <dbReference type="ARBA" id="ARBA00023242"/>
    </source>
</evidence>
<evidence type="ECO:0000256" key="6">
    <source>
        <dbReference type="ARBA" id="ARBA00022737"/>
    </source>
</evidence>
<feature type="compositionally biased region" description="Low complexity" evidence="21">
    <location>
        <begin position="148"/>
        <end position="162"/>
    </location>
</feature>